<evidence type="ECO:0000313" key="12">
    <source>
        <dbReference type="Proteomes" id="UP000282423"/>
    </source>
</evidence>
<keyword evidence="9" id="KW-0802">TPR repeat</keyword>
<dbReference type="InterPro" id="IPR001611">
    <property type="entry name" value="Leu-rich_rpt"/>
</dbReference>
<dbReference type="InterPro" id="IPR055414">
    <property type="entry name" value="LRR_R13L4/SHOC2-like"/>
</dbReference>
<evidence type="ECO:0000256" key="3">
    <source>
        <dbReference type="ARBA" id="ARBA00022454"/>
    </source>
</evidence>
<dbReference type="SMART" id="SM00369">
    <property type="entry name" value="LRR_TYP"/>
    <property type="match status" value="9"/>
</dbReference>
<comment type="caution">
    <text evidence="11">The sequence shown here is derived from an EMBL/GenBank/DDBJ whole genome shotgun (WGS) entry which is preliminary data.</text>
</comment>
<dbReference type="Pfam" id="PF13855">
    <property type="entry name" value="LRR_8"/>
    <property type="match status" value="1"/>
</dbReference>
<evidence type="ECO:0000259" key="10">
    <source>
        <dbReference type="Pfam" id="PF23598"/>
    </source>
</evidence>
<dbReference type="Pfam" id="PF00560">
    <property type="entry name" value="LRR_1"/>
    <property type="match status" value="1"/>
</dbReference>
<comment type="similarity">
    <text evidence="2">Belongs to the Tonsoku family.</text>
</comment>
<dbReference type="SUPFAM" id="SSF48452">
    <property type="entry name" value="TPR-like"/>
    <property type="match status" value="1"/>
</dbReference>
<reference evidence="11 12" key="1">
    <citation type="submission" date="2018-10" db="EMBL/GenBank/DDBJ databases">
        <title>Sphingobacterium sp. M05W1-28.</title>
        <authorList>
            <person name="Cai H."/>
        </authorList>
    </citation>
    <scope>NUCLEOTIDE SEQUENCE [LARGE SCALE GENOMIC DNA]</scope>
    <source>
        <strain evidence="11 12">M05W1-28</strain>
    </source>
</reference>
<dbReference type="GO" id="GO:0006281">
    <property type="term" value="P:DNA repair"/>
    <property type="evidence" value="ECO:0007669"/>
    <property type="project" value="UniProtKB-KW"/>
</dbReference>
<feature type="repeat" description="TPR" evidence="9">
    <location>
        <begin position="825"/>
        <end position="858"/>
    </location>
</feature>
<dbReference type="InterPro" id="IPR003591">
    <property type="entry name" value="Leu-rich_rpt_typical-subtyp"/>
</dbReference>
<dbReference type="GO" id="GO:0005694">
    <property type="term" value="C:chromosome"/>
    <property type="evidence" value="ECO:0007669"/>
    <property type="project" value="UniProtKB-SubCell"/>
</dbReference>
<dbReference type="EMBL" id="RBWS01000014">
    <property type="protein sequence ID" value="RKO70213.1"/>
    <property type="molecule type" value="Genomic_DNA"/>
</dbReference>
<sequence>MVKGNNLIARLSLMRFLFIALSFFCLQLSAQDLLGYKAILDGFPSNVSFIKNHPPSDRISFARITAKDIVLLKDLVDSLPQVRYLGLEFENQRQLDSLCRSLFLFPNLEAVVFKEFSFRIDTLEPAGTLHLDNEFYKQKQLRALAFEGNSKINLAAEIAKLNKLPRLNYLIFRAFPAQHIPKGLKDNSQLRGISFEYKPLMDPFEFPPQISEIAISSTSPSDRIDHILEILPNKKRIETLSLSSFKNKDTVTYFDRGFKSLKNLELYFNDIYDLGQFMCNFSSSVKLEKLSFISGSLKQISSGLFQFKELRELRITKTKSVLYFPAQLSRLKKLRVLDLSENAIDTLPYGLFQLSELTDLNLSGNQLTGLSNKIGTLKRLKTLELQSNKLHDVPAAIGNFHQLQQLNLQANPLDTLPPLGGLKKLKTLNLSFCNLVSLPEDIGALSSLKSFDASDNFLTALPESITKLSKLENLRVSTNLLQKLPDHIGVLTNLRELYVDINQLKKLPISIGSMDQLKILNISHNNITILPESLGELSNLTEFYAINDRPSHYNVYDYTRKILRKDNPKTDRQLASTALREFPSDLKNWSNIKIIRIFNNDFSSFDILKSLFTIPSKYYAVDLSSCNISNLPSSGWDRFLGKELRLASNNIQEVPRDMINSPLLAELNFRQNKLPKSPKNQNSHAEKRGGVLLYFQQIGLMDMDDLPHDNDMVHALADRSNQCFIYDQDYKTTVELADKAIEINPDLAKKRVSFGNLGEARFRLGDFRGAISDLTQAIQRDTVGPIRIMNVVVPAFDNRAQSYLAIQDTIAALQDYLTLSKRFRPESWTDVGALYQKMNADEKALEAFQKSIDYYFERIVNEKEGSVNRQLFQLCILEIYIISNQHEKAATYALSIGADMKTKDLIPIYLYLNSVIDITGNKKPNFNPSMVEGKVSRSWGYDLLRQWIDTTALSNLQKQAIRDLTFAMEKLR</sequence>
<dbReference type="InterPro" id="IPR050216">
    <property type="entry name" value="LRR_domain-containing"/>
</dbReference>
<evidence type="ECO:0000256" key="1">
    <source>
        <dbReference type="ARBA" id="ARBA00004286"/>
    </source>
</evidence>
<dbReference type="SUPFAM" id="SSF52047">
    <property type="entry name" value="RNI-like"/>
    <property type="match status" value="1"/>
</dbReference>
<evidence type="ECO:0000256" key="2">
    <source>
        <dbReference type="ARBA" id="ARBA00010999"/>
    </source>
</evidence>
<evidence type="ECO:0000256" key="9">
    <source>
        <dbReference type="PROSITE-ProRule" id="PRU00339"/>
    </source>
</evidence>
<evidence type="ECO:0000256" key="4">
    <source>
        <dbReference type="ARBA" id="ARBA00022614"/>
    </source>
</evidence>
<dbReference type="PROSITE" id="PS50005">
    <property type="entry name" value="TPR"/>
    <property type="match status" value="1"/>
</dbReference>
<dbReference type="SUPFAM" id="SSF52058">
    <property type="entry name" value="L domain-like"/>
    <property type="match status" value="2"/>
</dbReference>
<evidence type="ECO:0000256" key="8">
    <source>
        <dbReference type="ARBA" id="ARBA00023204"/>
    </source>
</evidence>
<dbReference type="InterPro" id="IPR019734">
    <property type="entry name" value="TPR_rpt"/>
</dbReference>
<dbReference type="AlphaFoldDB" id="A0A420VV08"/>
<keyword evidence="8" id="KW-0234">DNA repair</keyword>
<evidence type="ECO:0000313" key="11">
    <source>
        <dbReference type="EMBL" id="RKO70213.1"/>
    </source>
</evidence>
<dbReference type="Gene3D" id="3.80.10.10">
    <property type="entry name" value="Ribonuclease Inhibitor"/>
    <property type="match status" value="3"/>
</dbReference>
<evidence type="ECO:0000256" key="6">
    <source>
        <dbReference type="ARBA" id="ARBA00022763"/>
    </source>
</evidence>
<keyword evidence="5" id="KW-0677">Repeat</keyword>
<keyword evidence="7" id="KW-0156">Chromatin regulator</keyword>
<gene>
    <name evidence="11" type="ORF">D7322_18755</name>
</gene>
<protein>
    <recommendedName>
        <fullName evidence="10">Disease resistance R13L4/SHOC-2-like LRR domain-containing protein</fullName>
    </recommendedName>
</protein>
<dbReference type="InterPro" id="IPR032675">
    <property type="entry name" value="LRR_dom_sf"/>
</dbReference>
<evidence type="ECO:0000256" key="7">
    <source>
        <dbReference type="ARBA" id="ARBA00022853"/>
    </source>
</evidence>
<dbReference type="SMART" id="SM00364">
    <property type="entry name" value="LRR_BAC"/>
    <property type="match status" value="8"/>
</dbReference>
<dbReference type="Gene3D" id="1.25.40.10">
    <property type="entry name" value="Tetratricopeptide repeat domain"/>
    <property type="match status" value="1"/>
</dbReference>
<dbReference type="GO" id="GO:0005737">
    <property type="term" value="C:cytoplasm"/>
    <property type="evidence" value="ECO:0007669"/>
    <property type="project" value="TreeGrafter"/>
</dbReference>
<feature type="domain" description="Disease resistance R13L4/SHOC-2-like LRR" evidence="10">
    <location>
        <begin position="418"/>
        <end position="498"/>
    </location>
</feature>
<accession>A0A420VV08</accession>
<keyword evidence="6" id="KW-0227">DNA damage</keyword>
<dbReference type="PANTHER" id="PTHR48051:SF54">
    <property type="entry name" value="LEUCINE-RICH REPEAT-CONTAINING PROTEIN"/>
    <property type="match status" value="1"/>
</dbReference>
<dbReference type="GO" id="GO:0006325">
    <property type="term" value="P:chromatin organization"/>
    <property type="evidence" value="ECO:0007669"/>
    <property type="project" value="UniProtKB-KW"/>
</dbReference>
<keyword evidence="12" id="KW-1185">Reference proteome</keyword>
<dbReference type="Proteomes" id="UP000282423">
    <property type="component" value="Unassembled WGS sequence"/>
</dbReference>
<dbReference type="SMART" id="SM00365">
    <property type="entry name" value="LRR_SD22"/>
    <property type="match status" value="6"/>
</dbReference>
<evidence type="ECO:0000256" key="5">
    <source>
        <dbReference type="ARBA" id="ARBA00022737"/>
    </source>
</evidence>
<organism evidence="11 12">
    <name type="scientific">Sphingobacterium puteale</name>
    <dbReference type="NCBI Taxonomy" id="2420510"/>
    <lineage>
        <taxon>Bacteria</taxon>
        <taxon>Pseudomonadati</taxon>
        <taxon>Bacteroidota</taxon>
        <taxon>Sphingobacteriia</taxon>
        <taxon>Sphingobacteriales</taxon>
        <taxon>Sphingobacteriaceae</taxon>
        <taxon>Sphingobacterium</taxon>
    </lineage>
</organism>
<proteinExistence type="inferred from homology"/>
<dbReference type="OrthoDB" id="1290858at2"/>
<comment type="subcellular location">
    <subcellularLocation>
        <location evidence="1">Chromosome</location>
    </subcellularLocation>
</comment>
<keyword evidence="4" id="KW-0433">Leucine-rich repeat</keyword>
<keyword evidence="3" id="KW-0158">Chromosome</keyword>
<name>A0A420VV08_9SPHI</name>
<dbReference type="PANTHER" id="PTHR48051">
    <property type="match status" value="1"/>
</dbReference>
<dbReference type="Pfam" id="PF23598">
    <property type="entry name" value="LRR_14"/>
    <property type="match status" value="1"/>
</dbReference>
<dbReference type="PROSITE" id="PS51450">
    <property type="entry name" value="LRR"/>
    <property type="match status" value="4"/>
</dbReference>
<dbReference type="InterPro" id="IPR011990">
    <property type="entry name" value="TPR-like_helical_dom_sf"/>
</dbReference>